<feature type="compositionally biased region" description="Polar residues" evidence="1">
    <location>
        <begin position="40"/>
        <end position="50"/>
    </location>
</feature>
<dbReference type="AlphaFoldDB" id="A0A0C3FC71"/>
<evidence type="ECO:0000256" key="1">
    <source>
        <dbReference type="SAM" id="MobiDB-lite"/>
    </source>
</evidence>
<dbReference type="Proteomes" id="UP000054166">
    <property type="component" value="Unassembled WGS sequence"/>
</dbReference>
<gene>
    <name evidence="2" type="ORF">PILCRDRAFT_825247</name>
</gene>
<evidence type="ECO:0000313" key="2">
    <source>
        <dbReference type="EMBL" id="KIM77464.1"/>
    </source>
</evidence>
<feature type="non-terminal residue" evidence="2">
    <location>
        <position position="50"/>
    </location>
</feature>
<proteinExistence type="predicted"/>
<organism evidence="2 3">
    <name type="scientific">Piloderma croceum (strain F 1598)</name>
    <dbReference type="NCBI Taxonomy" id="765440"/>
    <lineage>
        <taxon>Eukaryota</taxon>
        <taxon>Fungi</taxon>
        <taxon>Dikarya</taxon>
        <taxon>Basidiomycota</taxon>
        <taxon>Agaricomycotina</taxon>
        <taxon>Agaricomycetes</taxon>
        <taxon>Agaricomycetidae</taxon>
        <taxon>Atheliales</taxon>
        <taxon>Atheliaceae</taxon>
        <taxon>Piloderma</taxon>
    </lineage>
</organism>
<dbReference type="InParanoid" id="A0A0C3FC71"/>
<sequence length="50" mass="5627">MLSSPEPVAEPKYDQVIQPHTQDSENDGNLGNSRDYVRNDLQNEQTPSIV</sequence>
<keyword evidence="3" id="KW-1185">Reference proteome</keyword>
<name>A0A0C3FC71_PILCF</name>
<feature type="region of interest" description="Disordered" evidence="1">
    <location>
        <begin position="1"/>
        <end position="50"/>
    </location>
</feature>
<dbReference type="EMBL" id="KN833024">
    <property type="protein sequence ID" value="KIM77464.1"/>
    <property type="molecule type" value="Genomic_DNA"/>
</dbReference>
<dbReference type="HOGENOM" id="CLU_3129870_0_0_1"/>
<reference evidence="2 3" key="1">
    <citation type="submission" date="2014-04" db="EMBL/GenBank/DDBJ databases">
        <authorList>
            <consortium name="DOE Joint Genome Institute"/>
            <person name="Kuo A."/>
            <person name="Tarkka M."/>
            <person name="Buscot F."/>
            <person name="Kohler A."/>
            <person name="Nagy L.G."/>
            <person name="Floudas D."/>
            <person name="Copeland A."/>
            <person name="Barry K.W."/>
            <person name="Cichocki N."/>
            <person name="Veneault-Fourrey C."/>
            <person name="LaButti K."/>
            <person name="Lindquist E.A."/>
            <person name="Lipzen A."/>
            <person name="Lundell T."/>
            <person name="Morin E."/>
            <person name="Murat C."/>
            <person name="Sun H."/>
            <person name="Tunlid A."/>
            <person name="Henrissat B."/>
            <person name="Grigoriev I.V."/>
            <person name="Hibbett D.S."/>
            <person name="Martin F."/>
            <person name="Nordberg H.P."/>
            <person name="Cantor M.N."/>
            <person name="Hua S.X."/>
        </authorList>
    </citation>
    <scope>NUCLEOTIDE SEQUENCE [LARGE SCALE GENOMIC DNA]</scope>
    <source>
        <strain evidence="2 3">F 1598</strain>
    </source>
</reference>
<reference evidence="3" key="2">
    <citation type="submission" date="2015-01" db="EMBL/GenBank/DDBJ databases">
        <title>Evolutionary Origins and Diversification of the Mycorrhizal Mutualists.</title>
        <authorList>
            <consortium name="DOE Joint Genome Institute"/>
            <consortium name="Mycorrhizal Genomics Consortium"/>
            <person name="Kohler A."/>
            <person name="Kuo A."/>
            <person name="Nagy L.G."/>
            <person name="Floudas D."/>
            <person name="Copeland A."/>
            <person name="Barry K.W."/>
            <person name="Cichocki N."/>
            <person name="Veneault-Fourrey C."/>
            <person name="LaButti K."/>
            <person name="Lindquist E.A."/>
            <person name="Lipzen A."/>
            <person name="Lundell T."/>
            <person name="Morin E."/>
            <person name="Murat C."/>
            <person name="Riley R."/>
            <person name="Ohm R."/>
            <person name="Sun H."/>
            <person name="Tunlid A."/>
            <person name="Henrissat B."/>
            <person name="Grigoriev I.V."/>
            <person name="Hibbett D.S."/>
            <person name="Martin F."/>
        </authorList>
    </citation>
    <scope>NUCLEOTIDE SEQUENCE [LARGE SCALE GENOMIC DNA]</scope>
    <source>
        <strain evidence="3">F 1598</strain>
    </source>
</reference>
<accession>A0A0C3FC71</accession>
<protein>
    <submittedName>
        <fullName evidence="2">Uncharacterized protein</fullName>
    </submittedName>
</protein>
<evidence type="ECO:0000313" key="3">
    <source>
        <dbReference type="Proteomes" id="UP000054166"/>
    </source>
</evidence>